<reference evidence="3 4" key="1">
    <citation type="submission" date="2019-12" db="EMBL/GenBank/DDBJ databases">
        <title>Mucilaginibacter sp. HME9299 genome sequencing and assembly.</title>
        <authorList>
            <person name="Kang H."/>
            <person name="Kim H."/>
            <person name="Joh K."/>
        </authorList>
    </citation>
    <scope>NUCLEOTIDE SEQUENCE [LARGE SCALE GENOMIC DNA]</scope>
    <source>
        <strain evidence="3 4">HME9299</strain>
    </source>
</reference>
<dbReference type="AlphaFoldDB" id="A0A6I4IAY3"/>
<dbReference type="SUPFAM" id="SSF54909">
    <property type="entry name" value="Dimeric alpha+beta barrel"/>
    <property type="match status" value="1"/>
</dbReference>
<dbReference type="OrthoDB" id="9797014at2"/>
<dbReference type="Pfam" id="PF03795">
    <property type="entry name" value="YCII"/>
    <property type="match status" value="1"/>
</dbReference>
<proteinExistence type="inferred from homology"/>
<keyword evidence="4" id="KW-1185">Reference proteome</keyword>
<feature type="domain" description="YCII-related" evidence="2">
    <location>
        <begin position="4"/>
        <end position="92"/>
    </location>
</feature>
<dbReference type="Gene3D" id="3.30.70.1060">
    <property type="entry name" value="Dimeric alpha+beta barrel"/>
    <property type="match status" value="1"/>
</dbReference>
<evidence type="ECO:0000259" key="2">
    <source>
        <dbReference type="Pfam" id="PF03795"/>
    </source>
</evidence>
<comment type="caution">
    <text evidence="3">The sequence shown here is derived from an EMBL/GenBank/DDBJ whole genome shotgun (WGS) entry which is preliminary data.</text>
</comment>
<organism evidence="3 4">
    <name type="scientific">Mucilaginibacter aquatilis</name>
    <dbReference type="NCBI Taxonomy" id="1517760"/>
    <lineage>
        <taxon>Bacteria</taxon>
        <taxon>Pseudomonadati</taxon>
        <taxon>Bacteroidota</taxon>
        <taxon>Sphingobacteriia</taxon>
        <taxon>Sphingobacteriales</taxon>
        <taxon>Sphingobacteriaceae</taxon>
        <taxon>Mucilaginibacter</taxon>
    </lineage>
</organism>
<dbReference type="PANTHER" id="PTHR33606">
    <property type="entry name" value="PROTEIN YCII"/>
    <property type="match status" value="1"/>
</dbReference>
<dbReference type="InterPro" id="IPR005545">
    <property type="entry name" value="YCII"/>
</dbReference>
<dbReference type="EMBL" id="WQLA01000006">
    <property type="protein sequence ID" value="MVN92341.1"/>
    <property type="molecule type" value="Genomic_DNA"/>
</dbReference>
<gene>
    <name evidence="3" type="ORF">GO816_14485</name>
</gene>
<dbReference type="PANTHER" id="PTHR33606:SF3">
    <property type="entry name" value="PROTEIN YCII"/>
    <property type="match status" value="1"/>
</dbReference>
<dbReference type="RefSeq" id="WP_157542663.1">
    <property type="nucleotide sequence ID" value="NZ_WQLA01000006.1"/>
</dbReference>
<evidence type="ECO:0000313" key="3">
    <source>
        <dbReference type="EMBL" id="MVN92341.1"/>
    </source>
</evidence>
<name>A0A6I4IAY3_9SPHI</name>
<dbReference type="InterPro" id="IPR011008">
    <property type="entry name" value="Dimeric_a/b-barrel"/>
</dbReference>
<dbReference type="Proteomes" id="UP000434850">
    <property type="component" value="Unassembled WGS sequence"/>
</dbReference>
<protein>
    <recommendedName>
        <fullName evidence="2">YCII-related domain-containing protein</fullName>
    </recommendedName>
</protein>
<sequence length="96" mass="11106">MKQYVVTAYDFTDNNALNRRMEARPAHLEGVKLLKHHNNFVAGGAILNDQDQMIGSVMIVQFETETLMQQWLKNDPYVTGQVWEKVDIKPFRQAIV</sequence>
<dbReference type="InterPro" id="IPR051807">
    <property type="entry name" value="Sec-metab_biosynth-assoc"/>
</dbReference>
<evidence type="ECO:0000313" key="4">
    <source>
        <dbReference type="Proteomes" id="UP000434850"/>
    </source>
</evidence>
<evidence type="ECO:0000256" key="1">
    <source>
        <dbReference type="ARBA" id="ARBA00007689"/>
    </source>
</evidence>
<accession>A0A6I4IAY3</accession>
<comment type="similarity">
    <text evidence="1">Belongs to the YciI family.</text>
</comment>